<reference evidence="1" key="2">
    <citation type="journal article" date="2015" name="Data Brief">
        <title>Shoot transcriptome of the giant reed, Arundo donax.</title>
        <authorList>
            <person name="Barrero R.A."/>
            <person name="Guerrero F.D."/>
            <person name="Moolhuijzen P."/>
            <person name="Goolsby J.A."/>
            <person name="Tidwell J."/>
            <person name="Bellgard S.E."/>
            <person name="Bellgard M.I."/>
        </authorList>
    </citation>
    <scope>NUCLEOTIDE SEQUENCE</scope>
    <source>
        <tissue evidence="1">Shoot tissue taken approximately 20 cm above the soil surface</tissue>
    </source>
</reference>
<proteinExistence type="predicted"/>
<dbReference type="EMBL" id="GBRH01277116">
    <property type="protein sequence ID" value="JAD20779.1"/>
    <property type="molecule type" value="Transcribed_RNA"/>
</dbReference>
<organism evidence="1">
    <name type="scientific">Arundo donax</name>
    <name type="common">Giant reed</name>
    <name type="synonym">Donax arundinaceus</name>
    <dbReference type="NCBI Taxonomy" id="35708"/>
    <lineage>
        <taxon>Eukaryota</taxon>
        <taxon>Viridiplantae</taxon>
        <taxon>Streptophyta</taxon>
        <taxon>Embryophyta</taxon>
        <taxon>Tracheophyta</taxon>
        <taxon>Spermatophyta</taxon>
        <taxon>Magnoliopsida</taxon>
        <taxon>Liliopsida</taxon>
        <taxon>Poales</taxon>
        <taxon>Poaceae</taxon>
        <taxon>PACMAD clade</taxon>
        <taxon>Arundinoideae</taxon>
        <taxon>Arundineae</taxon>
        <taxon>Arundo</taxon>
    </lineage>
</organism>
<sequence length="34" mass="3816">MEKKGAMCLDACSKMELQLTRCASKMELQVILIV</sequence>
<name>A0A0A8Y4F4_ARUDO</name>
<protein>
    <submittedName>
        <fullName evidence="1">Uncharacterized protein</fullName>
    </submittedName>
</protein>
<dbReference type="AlphaFoldDB" id="A0A0A8Y4F4"/>
<accession>A0A0A8Y4F4</accession>
<evidence type="ECO:0000313" key="1">
    <source>
        <dbReference type="EMBL" id="JAD20779.1"/>
    </source>
</evidence>
<reference evidence="1" key="1">
    <citation type="submission" date="2014-09" db="EMBL/GenBank/DDBJ databases">
        <authorList>
            <person name="Magalhaes I.L.F."/>
            <person name="Oliveira U."/>
            <person name="Santos F.R."/>
            <person name="Vidigal T.H.D.A."/>
            <person name="Brescovit A.D."/>
            <person name="Santos A.J."/>
        </authorList>
    </citation>
    <scope>NUCLEOTIDE SEQUENCE</scope>
    <source>
        <tissue evidence="1">Shoot tissue taken approximately 20 cm above the soil surface</tissue>
    </source>
</reference>